<dbReference type="GO" id="GO:0070449">
    <property type="term" value="C:elongin complex"/>
    <property type="evidence" value="ECO:0000318"/>
    <property type="project" value="GO_Central"/>
</dbReference>
<gene>
    <name evidence="20" type="ORF">TRIADDRAFT_59247</name>
</gene>
<dbReference type="FunFam" id="3.10.20.90:FF:000108">
    <property type="entry name" value="Elongin-B"/>
    <property type="match status" value="1"/>
</dbReference>
<dbReference type="STRING" id="10228.B3S597"/>
<keyword evidence="18" id="KW-0812">Transmembrane</keyword>
<dbReference type="KEGG" id="tad:TRIADDRAFT_59247"/>
<evidence type="ECO:0000256" key="14">
    <source>
        <dbReference type="ARBA" id="ARBA00081013"/>
    </source>
</evidence>
<comment type="similarity">
    <text evidence="10">Belongs to the Elongin B family.</text>
</comment>
<dbReference type="InterPro" id="IPR039049">
    <property type="entry name" value="ELOB"/>
</dbReference>
<name>B3S597_TRIAD</name>
<evidence type="ECO:0000256" key="3">
    <source>
        <dbReference type="ARBA" id="ARBA00022553"/>
    </source>
</evidence>
<dbReference type="Gene3D" id="3.10.20.90">
    <property type="entry name" value="Phosphatidylinositol 3-kinase Catalytic Subunit, Chain A, domain 1"/>
    <property type="match status" value="1"/>
</dbReference>
<dbReference type="GeneID" id="6756594"/>
<evidence type="ECO:0000256" key="15">
    <source>
        <dbReference type="ARBA" id="ARBA00083653"/>
    </source>
</evidence>
<evidence type="ECO:0000256" key="12">
    <source>
        <dbReference type="ARBA" id="ARBA00076690"/>
    </source>
</evidence>
<evidence type="ECO:0000256" key="4">
    <source>
        <dbReference type="ARBA" id="ARBA00022786"/>
    </source>
</evidence>
<evidence type="ECO:0000256" key="2">
    <source>
        <dbReference type="ARBA" id="ARBA00004906"/>
    </source>
</evidence>
<evidence type="ECO:0000256" key="6">
    <source>
        <dbReference type="ARBA" id="ARBA00023015"/>
    </source>
</evidence>
<organism evidence="20 21">
    <name type="scientific">Trichoplax adhaerens</name>
    <name type="common">Trichoplax reptans</name>
    <dbReference type="NCBI Taxonomy" id="10228"/>
    <lineage>
        <taxon>Eukaryota</taxon>
        <taxon>Metazoa</taxon>
        <taxon>Placozoa</taxon>
        <taxon>Uniplacotomia</taxon>
        <taxon>Trichoplacea</taxon>
        <taxon>Trichoplacidae</taxon>
        <taxon>Trichoplax</taxon>
    </lineage>
</organism>
<dbReference type="PROSITE" id="PS50053">
    <property type="entry name" value="UBIQUITIN_2"/>
    <property type="match status" value="1"/>
</dbReference>
<feature type="region of interest" description="Disordered" evidence="17">
    <location>
        <begin position="119"/>
        <end position="152"/>
    </location>
</feature>
<evidence type="ECO:0000256" key="18">
    <source>
        <dbReference type="SAM" id="Phobius"/>
    </source>
</evidence>
<comment type="function">
    <text evidence="9">SIII, also known as elongin, is a general transcription elongation factor that increases the RNA polymerase II transcription elongation past template-encoded arresting sites. Subunit A is transcriptionally active and its transcription activity is strongly enhanced by binding to the dimeric complex of the SIII regulatory subunits B and C (elongin BC complex). In embryonic stem cells, the elongin BC complex is recruited by EPOP to Polycomb group (PcG) target genes in order generate genomic region that display both active and repressive chromatin properties, an important feature of pluripotent stem cells.</text>
</comment>
<reference evidence="20 21" key="1">
    <citation type="journal article" date="2008" name="Nature">
        <title>The Trichoplax genome and the nature of placozoans.</title>
        <authorList>
            <person name="Srivastava M."/>
            <person name="Begovic E."/>
            <person name="Chapman J."/>
            <person name="Putnam N.H."/>
            <person name="Hellsten U."/>
            <person name="Kawashima T."/>
            <person name="Kuo A."/>
            <person name="Mitros T."/>
            <person name="Salamov A."/>
            <person name="Carpenter M.L."/>
            <person name="Signorovitch A.Y."/>
            <person name="Moreno M.A."/>
            <person name="Kamm K."/>
            <person name="Grimwood J."/>
            <person name="Schmutz J."/>
            <person name="Shapiro H."/>
            <person name="Grigoriev I.V."/>
            <person name="Buss L.W."/>
            <person name="Schierwater B."/>
            <person name="Dellaporta S.L."/>
            <person name="Rokhsar D.S."/>
        </authorList>
    </citation>
    <scope>NUCLEOTIDE SEQUENCE [LARGE SCALE GENOMIC DNA]</scope>
    <source>
        <strain evidence="20 21">Grell-BS-1999</strain>
    </source>
</reference>
<evidence type="ECO:0000256" key="10">
    <source>
        <dbReference type="ARBA" id="ARBA00060803"/>
    </source>
</evidence>
<dbReference type="CDD" id="cd01788">
    <property type="entry name" value="Ubl_ElonginB"/>
    <property type="match status" value="1"/>
</dbReference>
<keyword evidence="21" id="KW-1185">Reference proteome</keyword>
<dbReference type="AlphaFoldDB" id="B3S597"/>
<dbReference type="InterPro" id="IPR029071">
    <property type="entry name" value="Ubiquitin-like_domsf"/>
</dbReference>
<keyword evidence="18" id="KW-1133">Transmembrane helix</keyword>
<keyword evidence="5" id="KW-0007">Acetylation</keyword>
<evidence type="ECO:0000256" key="9">
    <source>
        <dbReference type="ARBA" id="ARBA00054216"/>
    </source>
</evidence>
<evidence type="ECO:0000256" key="11">
    <source>
        <dbReference type="ARBA" id="ARBA00074516"/>
    </source>
</evidence>
<feature type="compositionally biased region" description="Polar residues" evidence="17">
    <location>
        <begin position="143"/>
        <end position="152"/>
    </location>
</feature>
<keyword evidence="18" id="KW-0472">Membrane</keyword>
<evidence type="ECO:0000256" key="16">
    <source>
        <dbReference type="ARBA" id="ARBA00093515"/>
    </source>
</evidence>
<comment type="subunit">
    <text evidence="16">Heterotrimer of an A (ELOA, ELOA2 or ELOA3P), ELOB and ELOC subunit. The elongin BC complex interacts with EPOP; leading to recruit the elongin BC complex to Polycomb group (PcG) target genes, thereby restricting excessive activity of the PRC2/EED-EZH2 complex. Component of multiple cullin-RING E3 ubiquitin-protein ligase complexes composed of Elongin BC (ELOB and ELOC), a cullin (either CUL2 or CUL5), a catalytic subunit (either RBX1 or RNF7/RBX2), as well as a substrate adapter protein that can be either ASB2, ASB9, ASB11, KLHDC2, KLHDC3, KLHDC10, APPBP2, FEM1A, FEM1B, FEM1C, LRR1, PCMTD1, SOCS1, SOCS2, SOCS5, SPSB1, SPSB3, ELOA, VHL, WSB1 or RAB40C. As part of the Elongin BC E3 ubiquitin ligase complex; interacts with NRBP1. May also interact with DCUN1D1, DCUN1D2, DCUN1D3 and DCUN1D5. May form oligomers as a KLHDC2/KLHDC3-ELOB-ELOC complex; this interaction is autoinhibitory for the E3 ligase complex as the substrate-binding site of KLHDC2/KLHDC3 is blocked in the oligomer.</text>
</comment>
<evidence type="ECO:0000313" key="20">
    <source>
        <dbReference type="EMBL" id="EDV22098.1"/>
    </source>
</evidence>
<dbReference type="HOGENOM" id="CLU_139243_0_0_1"/>
<dbReference type="InterPro" id="IPR000626">
    <property type="entry name" value="Ubiquitin-like_dom"/>
</dbReference>
<keyword evidence="3" id="KW-0597">Phosphoprotein</keyword>
<evidence type="ECO:0000256" key="5">
    <source>
        <dbReference type="ARBA" id="ARBA00022990"/>
    </source>
</evidence>
<dbReference type="Pfam" id="PF00240">
    <property type="entry name" value="ubiquitin"/>
    <property type="match status" value="1"/>
</dbReference>
<dbReference type="FunCoup" id="B3S597">
    <property type="interactions" value="1729"/>
</dbReference>
<dbReference type="OMA" id="GQEQMDQ"/>
<evidence type="ECO:0000313" key="21">
    <source>
        <dbReference type="Proteomes" id="UP000009022"/>
    </source>
</evidence>
<evidence type="ECO:0000256" key="7">
    <source>
        <dbReference type="ARBA" id="ARBA00023163"/>
    </source>
</evidence>
<keyword evidence="7" id="KW-0804">Transcription</keyword>
<dbReference type="GO" id="GO:0006368">
    <property type="term" value="P:transcription elongation by RNA polymerase II"/>
    <property type="evidence" value="ECO:0007669"/>
    <property type="project" value="InterPro"/>
</dbReference>
<dbReference type="GO" id="GO:0030891">
    <property type="term" value="C:VCB complex"/>
    <property type="evidence" value="ECO:0000318"/>
    <property type="project" value="GO_Central"/>
</dbReference>
<evidence type="ECO:0000256" key="1">
    <source>
        <dbReference type="ARBA" id="ARBA00004123"/>
    </source>
</evidence>
<evidence type="ECO:0000256" key="8">
    <source>
        <dbReference type="ARBA" id="ARBA00023242"/>
    </source>
</evidence>
<feature type="transmembrane region" description="Helical" evidence="18">
    <location>
        <begin position="20"/>
        <end position="38"/>
    </location>
</feature>
<dbReference type="SUPFAM" id="SSF54236">
    <property type="entry name" value="Ubiquitin-like"/>
    <property type="match status" value="1"/>
</dbReference>
<sequence length="152" mass="17128">MNPTCIAATLLDRSIPFIRQQFVFVALNLMIWDIFFMIRRQKLTLFTDCKETNTVLDLKKIIDGVTKVNPEDQRLFKGDEILDDSKLLSDCGFSTSTARAQEPAFLGLAFRGEDGEFEPLNIAPLTQPPDLPEVMKQRGEPSSDGNSDQTEK</sequence>
<dbReference type="eggNOG" id="KOG4495">
    <property type="taxonomic scope" value="Eukaryota"/>
</dbReference>
<keyword evidence="8" id="KW-0539">Nucleus</keyword>
<dbReference type="PhylomeDB" id="B3S597"/>
<keyword evidence="6" id="KW-0805">Transcription regulation</keyword>
<dbReference type="CTD" id="6756594"/>
<comment type="pathway">
    <text evidence="2">Protein modification; protein ubiquitination.</text>
</comment>
<evidence type="ECO:0000256" key="13">
    <source>
        <dbReference type="ARBA" id="ARBA00080438"/>
    </source>
</evidence>
<dbReference type="OrthoDB" id="7537057at2759"/>
<comment type="subcellular location">
    <subcellularLocation>
        <location evidence="1">Nucleus</location>
    </subcellularLocation>
</comment>
<proteinExistence type="inferred from homology"/>
<protein>
    <recommendedName>
        <fullName evidence="11">Elongin-B</fullName>
    </recommendedName>
    <alternativeName>
        <fullName evidence="14">Elongin 18 kDa subunit</fullName>
    </alternativeName>
    <alternativeName>
        <fullName evidence="12">RNA polymerase II transcription factor SIII subunit B</fullName>
    </alternativeName>
    <alternativeName>
        <fullName evidence="15">SIII p18</fullName>
    </alternativeName>
    <alternativeName>
        <fullName evidence="13">Transcription elongation factor B polypeptide 2</fullName>
    </alternativeName>
</protein>
<dbReference type="PANTHER" id="PTHR13248">
    <property type="entry name" value="TRANSCRIPTION ELONGATION FACTOR B POLYPEPTIDE 2"/>
    <property type="match status" value="1"/>
</dbReference>
<dbReference type="InParanoid" id="B3S597"/>
<dbReference type="RefSeq" id="XP_002115253.1">
    <property type="nucleotide sequence ID" value="XM_002115217.1"/>
</dbReference>
<evidence type="ECO:0000259" key="19">
    <source>
        <dbReference type="PROSITE" id="PS50053"/>
    </source>
</evidence>
<keyword evidence="4" id="KW-0833">Ubl conjugation pathway</keyword>
<evidence type="ECO:0000256" key="17">
    <source>
        <dbReference type="SAM" id="MobiDB-lite"/>
    </source>
</evidence>
<accession>B3S597</accession>
<dbReference type="EMBL" id="DS985250">
    <property type="protein sequence ID" value="EDV22098.1"/>
    <property type="molecule type" value="Genomic_DNA"/>
</dbReference>
<dbReference type="Proteomes" id="UP000009022">
    <property type="component" value="Unassembled WGS sequence"/>
</dbReference>
<feature type="domain" description="Ubiquitin-like" evidence="19">
    <location>
        <begin position="32"/>
        <end position="97"/>
    </location>
</feature>
<dbReference type="PANTHER" id="PTHR13248:SF4">
    <property type="entry name" value="ELONGIN B"/>
    <property type="match status" value="1"/>
</dbReference>